<dbReference type="Pfam" id="PF00672">
    <property type="entry name" value="HAMP"/>
    <property type="match status" value="1"/>
</dbReference>
<dbReference type="SMART" id="SM01358">
    <property type="entry name" value="HBM"/>
    <property type="match status" value="1"/>
</dbReference>
<dbReference type="SMART" id="SM00283">
    <property type="entry name" value="MA"/>
    <property type="match status" value="1"/>
</dbReference>
<evidence type="ECO:0000256" key="4">
    <source>
        <dbReference type="PROSITE-ProRule" id="PRU00284"/>
    </source>
</evidence>
<feature type="transmembrane region" description="Helical" evidence="5">
    <location>
        <begin position="297"/>
        <end position="317"/>
    </location>
</feature>
<comment type="similarity">
    <text evidence="3">Belongs to the methyl-accepting chemotaxis (MCP) protein family.</text>
</comment>
<organism evidence="8 9">
    <name type="scientific">Rhizobium chutanense</name>
    <dbReference type="NCBI Taxonomy" id="2035448"/>
    <lineage>
        <taxon>Bacteria</taxon>
        <taxon>Pseudomonadati</taxon>
        <taxon>Pseudomonadota</taxon>
        <taxon>Alphaproteobacteria</taxon>
        <taxon>Hyphomicrobiales</taxon>
        <taxon>Rhizobiaceae</taxon>
        <taxon>Rhizobium/Agrobacterium group</taxon>
        <taxon>Rhizobium</taxon>
    </lineage>
</organism>
<evidence type="ECO:0000259" key="7">
    <source>
        <dbReference type="PROSITE" id="PS50885"/>
    </source>
</evidence>
<keyword evidence="5" id="KW-0812">Transmembrane</keyword>
<dbReference type="Proteomes" id="UP000220768">
    <property type="component" value="Unassembled WGS sequence"/>
</dbReference>
<keyword evidence="9" id="KW-1185">Reference proteome</keyword>
<sequence length="714" mass="76695">MMHFWNKLSIRSQITVGFLPLIVFMSLLSLNVMSGMDNLTSVFSSYRATVGESLAISTYSDRLHDIQMSAEAFRSEPSKELVDRLKSGVSSFKADDPRLIQNPDLQAAMATIRGQIVAYNQAFDKLVALQSRHDLLLSKVTEFGPWTGVELNDILRSAWRQNDLQLLYATTTTLEALNRSLYFSERFVNSGDLKAYDTAQGALGEAVELNAAATNKARNDLQRTRLSGVAQLMQNYSARLGEMRDVWSETKRVRETELNELAPKISTGFQALQASVAGAQKKLDGSVEETVSSATTVTLAVSGVLIAIGLALSYYLGRLISSAVRAMAAKMERLAHGEDLAEIEGANNGHELGAMARSLMVFQETKHAKTAADIAAETARVASEEQRQRQEGQRMAEADAMEFAFHQISKGLDALSAGDLTARIGDVDARYSIIRDRFNSSAASLESAFDAVVQAVSTIRSGLGEISTATNDLARRTEQQASSLEETVAALSEVTRGVNGMAEGAGRANDAVTTTRANAEKGGEIVNHAISAMNEIQNSSARIESIIGVIDEIAFQTNLLALNAGVEAARAGEAGKGFAVVAQEVRELAQRSANAAKEIKHLISTSSDQVDVGVKLVGESGASLEQIVRQVSAMSATVTEIAVSARDQALSLREVSAAGDQMDKVTQQNAAMVEQTTAAAQSLAHETDKLAALIGRFKTRRLTGIDRNAYAMAS</sequence>
<dbReference type="EMBL" id="NWSV01000038">
    <property type="protein sequence ID" value="PDT00413.1"/>
    <property type="molecule type" value="Genomic_DNA"/>
</dbReference>
<dbReference type="InterPro" id="IPR051310">
    <property type="entry name" value="MCP_chemotaxis"/>
</dbReference>
<reference evidence="8 9" key="1">
    <citation type="submission" date="2017-09" db="EMBL/GenBank/DDBJ databases">
        <title>Comparative genomics of rhizobia isolated from Phaseolus vulgaris in China.</title>
        <authorList>
            <person name="Tong W."/>
        </authorList>
    </citation>
    <scope>NUCLEOTIDE SEQUENCE [LARGE SCALE GENOMIC DNA]</scope>
    <source>
        <strain evidence="8 9">C5</strain>
    </source>
</reference>
<dbReference type="Gene3D" id="1.10.287.950">
    <property type="entry name" value="Methyl-accepting chemotaxis protein"/>
    <property type="match status" value="1"/>
</dbReference>
<comment type="caution">
    <text evidence="8">The sequence shown here is derived from an EMBL/GenBank/DDBJ whole genome shotgun (WGS) entry which is preliminary data.</text>
</comment>
<dbReference type="PANTHER" id="PTHR43531">
    <property type="entry name" value="PROTEIN ICFG"/>
    <property type="match status" value="1"/>
</dbReference>
<dbReference type="PROSITE" id="PS50885">
    <property type="entry name" value="HAMP"/>
    <property type="match status" value="1"/>
</dbReference>
<feature type="domain" description="Methyl-accepting transducer" evidence="6">
    <location>
        <begin position="455"/>
        <end position="684"/>
    </location>
</feature>
<name>A0A2A6J3J9_9HYPH</name>
<protein>
    <submittedName>
        <fullName evidence="8">Methyl-accepting chemotaxis protein</fullName>
    </submittedName>
</protein>
<keyword evidence="4" id="KW-0807">Transducer</keyword>
<dbReference type="InterPro" id="IPR004089">
    <property type="entry name" value="MCPsignal_dom"/>
</dbReference>
<proteinExistence type="inferred from homology"/>
<dbReference type="AlphaFoldDB" id="A0A2A6J3J9"/>
<dbReference type="PROSITE" id="PS50111">
    <property type="entry name" value="CHEMOTAXIS_TRANSDUC_2"/>
    <property type="match status" value="1"/>
</dbReference>
<evidence type="ECO:0000256" key="2">
    <source>
        <dbReference type="ARBA" id="ARBA00022500"/>
    </source>
</evidence>
<evidence type="ECO:0000256" key="1">
    <source>
        <dbReference type="ARBA" id="ARBA00004370"/>
    </source>
</evidence>
<dbReference type="InterPro" id="IPR032255">
    <property type="entry name" value="HBM"/>
</dbReference>
<dbReference type="PANTHER" id="PTHR43531:SF11">
    <property type="entry name" value="METHYL-ACCEPTING CHEMOTAXIS PROTEIN 3"/>
    <property type="match status" value="1"/>
</dbReference>
<dbReference type="CDD" id="cd11386">
    <property type="entry name" value="MCP_signal"/>
    <property type="match status" value="1"/>
</dbReference>
<comment type="subcellular location">
    <subcellularLocation>
        <location evidence="1">Membrane</location>
    </subcellularLocation>
</comment>
<evidence type="ECO:0000256" key="5">
    <source>
        <dbReference type="SAM" id="Phobius"/>
    </source>
</evidence>
<dbReference type="InterPro" id="IPR003660">
    <property type="entry name" value="HAMP_dom"/>
</dbReference>
<dbReference type="Pfam" id="PF00015">
    <property type="entry name" value="MCPsignal"/>
    <property type="match status" value="1"/>
</dbReference>
<gene>
    <name evidence="8" type="ORF">CO666_30690</name>
</gene>
<dbReference type="GO" id="GO:0006935">
    <property type="term" value="P:chemotaxis"/>
    <property type="evidence" value="ECO:0007669"/>
    <property type="project" value="UniProtKB-KW"/>
</dbReference>
<keyword evidence="2" id="KW-0145">Chemotaxis</keyword>
<evidence type="ECO:0000256" key="3">
    <source>
        <dbReference type="ARBA" id="ARBA00029447"/>
    </source>
</evidence>
<dbReference type="FunFam" id="1.10.287.950:FF:000001">
    <property type="entry name" value="Methyl-accepting chemotaxis sensory transducer"/>
    <property type="match status" value="1"/>
</dbReference>
<keyword evidence="5" id="KW-1133">Transmembrane helix</keyword>
<evidence type="ECO:0000259" key="6">
    <source>
        <dbReference type="PROSITE" id="PS50111"/>
    </source>
</evidence>
<dbReference type="Gene3D" id="6.10.340.10">
    <property type="match status" value="1"/>
</dbReference>
<dbReference type="SUPFAM" id="SSF58104">
    <property type="entry name" value="Methyl-accepting chemotaxis protein (MCP) signaling domain"/>
    <property type="match status" value="1"/>
</dbReference>
<keyword evidence="5" id="KW-0472">Membrane</keyword>
<dbReference type="GO" id="GO:0016020">
    <property type="term" value="C:membrane"/>
    <property type="evidence" value="ECO:0007669"/>
    <property type="project" value="UniProtKB-SubCell"/>
</dbReference>
<accession>A0A2A6J3J9</accession>
<evidence type="ECO:0000313" key="9">
    <source>
        <dbReference type="Proteomes" id="UP000220768"/>
    </source>
</evidence>
<evidence type="ECO:0000313" key="8">
    <source>
        <dbReference type="EMBL" id="PDT00413.1"/>
    </source>
</evidence>
<feature type="transmembrane region" description="Helical" evidence="5">
    <location>
        <begin position="12"/>
        <end position="33"/>
    </location>
</feature>
<dbReference type="GO" id="GO:0007165">
    <property type="term" value="P:signal transduction"/>
    <property type="evidence" value="ECO:0007669"/>
    <property type="project" value="UniProtKB-KW"/>
</dbReference>
<feature type="domain" description="HAMP" evidence="7">
    <location>
        <begin position="318"/>
        <end position="371"/>
    </location>
</feature>